<comment type="caution">
    <text evidence="2">The sequence shown here is derived from an EMBL/GenBank/DDBJ whole genome shotgun (WGS) entry which is preliminary data.</text>
</comment>
<keyword evidence="1" id="KW-0472">Membrane</keyword>
<proteinExistence type="predicted"/>
<keyword evidence="3" id="KW-1185">Reference proteome</keyword>
<evidence type="ECO:0000313" key="3">
    <source>
        <dbReference type="Proteomes" id="UP000076947"/>
    </source>
</evidence>
<evidence type="ECO:0000313" key="2">
    <source>
        <dbReference type="EMBL" id="OAH31674.1"/>
    </source>
</evidence>
<dbReference type="EMBL" id="LSTQ01000004">
    <property type="protein sequence ID" value="OAH31674.1"/>
    <property type="molecule type" value="Genomic_DNA"/>
</dbReference>
<gene>
    <name evidence="2" type="ORF">AYJ05_08285</name>
</gene>
<keyword evidence="1" id="KW-0812">Transmembrane</keyword>
<sequence length="215" mass="23338">MDGEDYDLEDDVIDTHIAHCEKCKAFQERAAKLTFALAPQTPLEPSRELAENILAQVEPEWRRVSGGRLASLAGARVALVVLAITFVIWAVTLIIASGPFTGVAEGGAMLNPDSNPVEAEHLIEAAALRLGLAGGMFFSAWRPNLIGGLLPVVGTAFFFLTGFAMRDIALDTLSTSQVYTLCGLGIALAVMVWTWLADRGYFIRHMWKNLSADPY</sequence>
<feature type="transmembrane region" description="Helical" evidence="1">
    <location>
        <begin position="177"/>
        <end position="196"/>
    </location>
</feature>
<reference evidence="3" key="1">
    <citation type="submission" date="2016-02" db="EMBL/GenBank/DDBJ databases">
        <authorList>
            <person name="Kaur G."/>
            <person name="Nair G.R."/>
            <person name="Mayilraj S."/>
        </authorList>
    </citation>
    <scope>NUCLEOTIDE SEQUENCE [LARGE SCALE GENOMIC DNA]</scope>
    <source>
        <strain evidence="3">GA-15</strain>
    </source>
</reference>
<feature type="transmembrane region" description="Helical" evidence="1">
    <location>
        <begin position="145"/>
        <end position="165"/>
    </location>
</feature>
<protein>
    <recommendedName>
        <fullName evidence="4">Zinc-finger domain-containing protein</fullName>
    </recommendedName>
</protein>
<name>A0A177ISE3_9CORY</name>
<feature type="transmembrane region" description="Helical" evidence="1">
    <location>
        <begin position="77"/>
        <end position="101"/>
    </location>
</feature>
<dbReference type="STRING" id="1705.CA21670_08590"/>
<keyword evidence="1" id="KW-1133">Transmembrane helix</keyword>
<organism evidence="2 3">
    <name type="scientific">Corynebacterium stationis</name>
    <dbReference type="NCBI Taxonomy" id="1705"/>
    <lineage>
        <taxon>Bacteria</taxon>
        <taxon>Bacillati</taxon>
        <taxon>Actinomycetota</taxon>
        <taxon>Actinomycetes</taxon>
        <taxon>Mycobacteriales</taxon>
        <taxon>Corynebacteriaceae</taxon>
        <taxon>Corynebacterium</taxon>
    </lineage>
</organism>
<accession>A0A177ISE3</accession>
<dbReference type="AlphaFoldDB" id="A0A177ISE3"/>
<dbReference type="Proteomes" id="UP000076947">
    <property type="component" value="Unassembled WGS sequence"/>
</dbReference>
<evidence type="ECO:0008006" key="4">
    <source>
        <dbReference type="Google" id="ProtNLM"/>
    </source>
</evidence>
<evidence type="ECO:0000256" key="1">
    <source>
        <dbReference type="SAM" id="Phobius"/>
    </source>
</evidence>